<geneLocation type="plasmid" evidence="2 3">
    <name>unnamed4</name>
</geneLocation>
<dbReference type="GeneID" id="96997578"/>
<dbReference type="KEGG" id="rmb:K529_022730"/>
<reference evidence="2 3" key="1">
    <citation type="journal article" date="2016" name="ISME J.">
        <title>Global occurrence and heterogeneity of the Roseobacter-clade species Ruegeria mobilis.</title>
        <authorList>
            <person name="Sonnenschein E."/>
            <person name="Gram L."/>
        </authorList>
    </citation>
    <scope>NUCLEOTIDE SEQUENCE [LARGE SCALE GENOMIC DNA]</scope>
    <source>
        <strain evidence="2 3">F1926</strain>
        <plasmid evidence="2 3">unnamed4</plasmid>
    </source>
</reference>
<feature type="domain" description="T6SS immunity protein Tdi1 C-terminal" evidence="1">
    <location>
        <begin position="2"/>
        <end position="42"/>
    </location>
</feature>
<dbReference type="RefSeq" id="WP_052032023.1">
    <property type="nucleotide sequence ID" value="NZ_CP015234.1"/>
</dbReference>
<dbReference type="OrthoDB" id="7777269at2"/>
<gene>
    <name evidence="2" type="ORF">K529_022730</name>
</gene>
<dbReference type="InterPro" id="IPR015002">
    <property type="entry name" value="T6SS_Tdi1_C"/>
</dbReference>
<dbReference type="Pfam" id="PF08906">
    <property type="entry name" value="T6SS_Tdi1_C"/>
    <property type="match status" value="1"/>
</dbReference>
<evidence type="ECO:0000313" key="2">
    <source>
        <dbReference type="EMBL" id="ANP43573.1"/>
    </source>
</evidence>
<sequence>MGPLGAGQIYGFSPALQLGGEIDAANLKIVPAASHLTVLAGLSEKPVIGMDGLAKRAFGSGADESLDEAFKKL</sequence>
<evidence type="ECO:0000313" key="3">
    <source>
        <dbReference type="Proteomes" id="UP000013243"/>
    </source>
</evidence>
<organism evidence="2 3">
    <name type="scientific">Tritonibacter mobilis F1926</name>
    <dbReference type="NCBI Taxonomy" id="1265309"/>
    <lineage>
        <taxon>Bacteria</taxon>
        <taxon>Pseudomonadati</taxon>
        <taxon>Pseudomonadota</taxon>
        <taxon>Alphaproteobacteria</taxon>
        <taxon>Rhodobacterales</taxon>
        <taxon>Paracoccaceae</taxon>
        <taxon>Tritonibacter</taxon>
    </lineage>
</organism>
<protein>
    <recommendedName>
        <fullName evidence="1">T6SS immunity protein Tdi1 C-terminal domain-containing protein</fullName>
    </recommendedName>
</protein>
<accession>A0A1B1AAH2</accession>
<dbReference type="EMBL" id="CP015234">
    <property type="protein sequence ID" value="ANP43573.1"/>
    <property type="molecule type" value="Genomic_DNA"/>
</dbReference>
<dbReference type="AlphaFoldDB" id="A0A1B1AAH2"/>
<keyword evidence="2" id="KW-0614">Plasmid</keyword>
<evidence type="ECO:0000259" key="1">
    <source>
        <dbReference type="Pfam" id="PF08906"/>
    </source>
</evidence>
<name>A0A1B1AAH2_9RHOB</name>
<proteinExistence type="predicted"/>
<dbReference type="Proteomes" id="UP000013243">
    <property type="component" value="Plasmid unnamed4"/>
</dbReference>